<comment type="caution">
    <text evidence="1">The sequence shown here is derived from an EMBL/GenBank/DDBJ whole genome shotgun (WGS) entry which is preliminary data.</text>
</comment>
<reference evidence="1" key="1">
    <citation type="submission" date="2017-04" db="EMBL/GenBank/DDBJ databases">
        <authorList>
            <person name="Varghese N."/>
            <person name="Submissions S."/>
        </authorList>
    </citation>
    <scope>NUCLEOTIDE SEQUENCE</scope>
    <source>
        <strain evidence="1">WTE2008</strain>
    </source>
</reference>
<accession>A0AC61PL02</accession>
<evidence type="ECO:0000313" key="2">
    <source>
        <dbReference type="Proteomes" id="UP000192328"/>
    </source>
</evidence>
<keyword evidence="2" id="KW-1185">Reference proteome</keyword>
<gene>
    <name evidence="1" type="ORF">SAMN06297397_1513</name>
</gene>
<evidence type="ECO:0000313" key="1">
    <source>
        <dbReference type="EMBL" id="SMC58031.1"/>
    </source>
</evidence>
<dbReference type="EMBL" id="FWXZ01000002">
    <property type="protein sequence ID" value="SMC58031.1"/>
    <property type="molecule type" value="Genomic_DNA"/>
</dbReference>
<dbReference type="Proteomes" id="UP000192328">
    <property type="component" value="Unassembled WGS sequence"/>
</dbReference>
<sequence>MNMPRTARKTSLSNIYHVMLRGINRQNIFEEDEDRLYFMNILGRCKKGSGFKLYAFVLMSNHVHLLIEPADESLDTIFRRIGTRYAVWFNQKYQRVGHLFQDRFRSENVESGLYFMTVLRYIIQNPMKAGIESRPGSYRWSSFLAYEQGKGTVTDTQYALDLFGGKQQLVEYLNQKNDDDSVMDEASCDRRLKNDLAKEKMRRITQCSSVSEFEQLDSSLRKEYVRKMHHEGLSLGQISRLTGMPKTTVYKAVQVPEDQAGAEKPLQLHEPEPDFVLYCMDPDTIW</sequence>
<protein>
    <submittedName>
        <fullName evidence="1">REP element-mobilizing transposase RayT</fullName>
    </submittedName>
</protein>
<organism evidence="1 2">
    <name type="scientific">Aristaeella lactis</name>
    <dbReference type="NCBI Taxonomy" id="3046383"/>
    <lineage>
        <taxon>Bacteria</taxon>
        <taxon>Bacillati</taxon>
        <taxon>Bacillota</taxon>
        <taxon>Clostridia</taxon>
        <taxon>Eubacteriales</taxon>
        <taxon>Aristaeellaceae</taxon>
        <taxon>Aristaeella</taxon>
    </lineage>
</organism>
<proteinExistence type="predicted"/>
<name>A0AC61PL02_9FIRM</name>